<comment type="caution">
    <text evidence="1">The sequence shown here is derived from an EMBL/GenBank/DDBJ whole genome shotgun (WGS) entry which is preliminary data.</text>
</comment>
<organism evidence="1 2">
    <name type="scientific">Choristoneura fumiferana</name>
    <name type="common">Spruce budworm moth</name>
    <name type="synonym">Archips fumiferana</name>
    <dbReference type="NCBI Taxonomy" id="7141"/>
    <lineage>
        <taxon>Eukaryota</taxon>
        <taxon>Metazoa</taxon>
        <taxon>Ecdysozoa</taxon>
        <taxon>Arthropoda</taxon>
        <taxon>Hexapoda</taxon>
        <taxon>Insecta</taxon>
        <taxon>Pterygota</taxon>
        <taxon>Neoptera</taxon>
        <taxon>Endopterygota</taxon>
        <taxon>Lepidoptera</taxon>
        <taxon>Glossata</taxon>
        <taxon>Ditrysia</taxon>
        <taxon>Tortricoidea</taxon>
        <taxon>Tortricidae</taxon>
        <taxon>Tortricinae</taxon>
        <taxon>Choristoneura</taxon>
    </lineage>
</organism>
<accession>A0ACC0KC99</accession>
<dbReference type="Proteomes" id="UP001064048">
    <property type="component" value="Chromosome 21"/>
</dbReference>
<name>A0ACC0KC99_CHOFU</name>
<dbReference type="EMBL" id="CM046121">
    <property type="protein sequence ID" value="KAI8434137.1"/>
    <property type="molecule type" value="Genomic_DNA"/>
</dbReference>
<evidence type="ECO:0000313" key="1">
    <source>
        <dbReference type="EMBL" id="KAI8434137.1"/>
    </source>
</evidence>
<keyword evidence="2" id="KW-1185">Reference proteome</keyword>
<protein>
    <submittedName>
        <fullName evidence="1">Uncharacterized protein</fullName>
    </submittedName>
</protein>
<gene>
    <name evidence="1" type="ORF">MSG28_012267</name>
</gene>
<reference evidence="1 2" key="1">
    <citation type="journal article" date="2022" name="Genome Biol. Evol.">
        <title>The Spruce Budworm Genome: Reconstructing the Evolutionary History of Antifreeze Proteins.</title>
        <authorList>
            <person name="Beliveau C."/>
            <person name="Gagne P."/>
            <person name="Picq S."/>
            <person name="Vernygora O."/>
            <person name="Keeling C.I."/>
            <person name="Pinkney K."/>
            <person name="Doucet D."/>
            <person name="Wen F."/>
            <person name="Johnston J.S."/>
            <person name="Maaroufi H."/>
            <person name="Boyle B."/>
            <person name="Laroche J."/>
            <person name="Dewar K."/>
            <person name="Juretic N."/>
            <person name="Blackburn G."/>
            <person name="Nisole A."/>
            <person name="Brunet B."/>
            <person name="Brandao M."/>
            <person name="Lumley L."/>
            <person name="Duan J."/>
            <person name="Quan G."/>
            <person name="Lucarotti C.J."/>
            <person name="Roe A.D."/>
            <person name="Sperling F.A.H."/>
            <person name="Levesque R.C."/>
            <person name="Cusson M."/>
        </authorList>
    </citation>
    <scope>NUCLEOTIDE SEQUENCE [LARGE SCALE GENOMIC DNA]</scope>
    <source>
        <strain evidence="1">Glfc:IPQL:Cfum</strain>
    </source>
</reference>
<proteinExistence type="predicted"/>
<evidence type="ECO:0000313" key="2">
    <source>
        <dbReference type="Proteomes" id="UP001064048"/>
    </source>
</evidence>
<sequence>MIPHVNGSNNDKETEEIDLSNLYQYEKQRHLNWYDQILLNRPLRVIIVGLGAAVLAPLLIYHFVFFSSMELPPSDGFSVGSCVVPRADRLPCGLGNIPQAECHPQCCYDLNSNMCFHRYPSRFSYIMDRAWAEEVILQPRIATVPFSHQNSIPNIRISIDEISESHMSLQFYDAREMSLMGRRIEEKHYSYQVTSPEMSVTVEAAQGLIFNTIRGPLIASTDIWEIAFRLTNETMYGLGDIPLRGDTSKVIYSHRGGISSVPLIFAKIDSSYHGLLIDTVAPTEVLVFEENQIVVRSITSSGLKLHVFAGPEPSDVMEDVRKLIGVNDPLEYWMLGAHICSESSKSTAEALTDLEGFISTAVSEGLPFESHCGSRPIVFDSGCDLEENELHEDGAKVVKEAKKRYIPHVSPYIRHEIENETSSEEIEMSRTINETCVDVVSTYEQYMLRTNQSNLYVGSIGDDAFVYPMFENSSAEFMKSLWVYEVEIDGVILENNWPLDESKCNETKYNLPYFSENFERAFEITPKYDAIRPDDSTYLYTHNEQGNQFIKSFKTVFDEAIPMWTTSQFMNGAIKINRQSIDSSWTNLRRELVEAALGGISGHWSWSSPICGDTDSFDPKTQINLCVKWYMAASYMPLIKIHSLTTPRHPSAFTGTNKNLMIGALHKRLSLLPYFFTTLQTGPLLRPMFYQFPASDYLKDLSSQFSVGDDLVIVPNLQPSQSHVHFWLPPGTWYELWGGLRVEGNEGDVVTLTTTEADFLTFVRGGSILVIQKDVKPTAEETRLQSDYSLTIALDCESANTTNLSESSSDYLATGSFYLAKDISLTFRANNTQLVISAKGNDFEPMCDEDKAIWASVIKEISVYGLDDEHNNYDNHRHVSAAIDLCKLKESAEQELVYSFLE</sequence>